<dbReference type="EC" id="3.1.1.47" evidence="1"/>
<dbReference type="Proteomes" id="UP001295740">
    <property type="component" value="Unassembled WGS sequence"/>
</dbReference>
<dbReference type="PANTHER" id="PTHR10272:SF14">
    <property type="entry name" value="PAF ACETYLHYDROLASE FAMILY PROTEIN"/>
    <property type="match status" value="1"/>
</dbReference>
<evidence type="ECO:0000256" key="4">
    <source>
        <dbReference type="ARBA" id="ARBA00023098"/>
    </source>
</evidence>
<feature type="signal peptide" evidence="5">
    <location>
        <begin position="1"/>
        <end position="17"/>
    </location>
</feature>
<dbReference type="EMBL" id="CAUWAG010000020">
    <property type="protein sequence ID" value="CAJ2512928.1"/>
    <property type="molecule type" value="Genomic_DNA"/>
</dbReference>
<dbReference type="SUPFAM" id="SSF53474">
    <property type="entry name" value="alpha/beta-Hydrolases"/>
    <property type="match status" value="1"/>
</dbReference>
<comment type="caution">
    <text evidence="6">The sequence shown here is derived from an EMBL/GenBank/DDBJ whole genome shotgun (WGS) entry which is preliminary data.</text>
</comment>
<evidence type="ECO:0000313" key="6">
    <source>
        <dbReference type="EMBL" id="CAJ2512928.1"/>
    </source>
</evidence>
<organism evidence="6 7">
    <name type="scientific">Anthostomella pinea</name>
    <dbReference type="NCBI Taxonomy" id="933095"/>
    <lineage>
        <taxon>Eukaryota</taxon>
        <taxon>Fungi</taxon>
        <taxon>Dikarya</taxon>
        <taxon>Ascomycota</taxon>
        <taxon>Pezizomycotina</taxon>
        <taxon>Sordariomycetes</taxon>
        <taxon>Xylariomycetidae</taxon>
        <taxon>Xylariales</taxon>
        <taxon>Xylariaceae</taxon>
        <taxon>Anthostomella</taxon>
    </lineage>
</organism>
<reference evidence="6" key="1">
    <citation type="submission" date="2023-10" db="EMBL/GenBank/DDBJ databases">
        <authorList>
            <person name="Hackl T."/>
        </authorList>
    </citation>
    <scope>NUCLEOTIDE SEQUENCE</scope>
</reference>
<gene>
    <name evidence="6" type="ORF">KHLLAP_LOCUS13396</name>
</gene>
<dbReference type="GO" id="GO:0003847">
    <property type="term" value="F:1-alkyl-2-acetylglycerophosphocholine esterase activity"/>
    <property type="evidence" value="ECO:0007669"/>
    <property type="project" value="UniProtKB-EC"/>
</dbReference>
<dbReference type="PANTHER" id="PTHR10272">
    <property type="entry name" value="PLATELET-ACTIVATING FACTOR ACETYLHYDROLASE"/>
    <property type="match status" value="1"/>
</dbReference>
<evidence type="ECO:0000256" key="3">
    <source>
        <dbReference type="ARBA" id="ARBA00022963"/>
    </source>
</evidence>
<evidence type="ECO:0000256" key="2">
    <source>
        <dbReference type="ARBA" id="ARBA00022801"/>
    </source>
</evidence>
<keyword evidence="4" id="KW-0443">Lipid metabolism</keyword>
<proteinExistence type="predicted"/>
<sequence>MLLHTLRLFCIAGSLHAISIPPGTGPYHVGYTQHVFNHTTYDDPTPAAVNGTGTFIVATIYYPTLQLPNTTSPYLDPINIDLFSASFDYPPDSLSHLTTTLQFQAPTLFNTSTSPTLIFSPGGGVPCVAYTAILSDLASHGYAVVAIDHPGEVPYLPTPYTDSGTYGWGYTYSFTAADIVEIYAYRVADIYALVSFLPSLAALYAAPFNLTHFGVFGHSVGGAAAAAILAAQESNASTTTPPLFRAGLNLDGGYDFPANSTYPSLGLRHGGPFVQLGGDEHGFNGTADPTWAPFGAAQTGWWRWLVVHGAQHLDFSDIPLWIDLLDLRNKTTTPQLGGIGGLRVMEITRVFVRALFGLVRGETEVVFEGRGPFPEVEFVEGGDGD</sequence>
<dbReference type="AlphaFoldDB" id="A0AAI8VYT8"/>
<keyword evidence="2" id="KW-0378">Hydrolase</keyword>
<protein>
    <recommendedName>
        <fullName evidence="1">1-alkyl-2-acetylglycerophosphocholine esterase</fullName>
        <ecNumber evidence="1">3.1.1.47</ecNumber>
    </recommendedName>
</protein>
<keyword evidence="7" id="KW-1185">Reference proteome</keyword>
<evidence type="ECO:0000313" key="7">
    <source>
        <dbReference type="Proteomes" id="UP001295740"/>
    </source>
</evidence>
<evidence type="ECO:0000256" key="5">
    <source>
        <dbReference type="SAM" id="SignalP"/>
    </source>
</evidence>
<name>A0AAI8VYT8_9PEZI</name>
<keyword evidence="5" id="KW-0732">Signal</keyword>
<dbReference type="Gene3D" id="3.40.50.1820">
    <property type="entry name" value="alpha/beta hydrolase"/>
    <property type="match status" value="1"/>
</dbReference>
<keyword evidence="3" id="KW-0442">Lipid degradation</keyword>
<feature type="chain" id="PRO_5042611762" description="1-alkyl-2-acetylglycerophosphocholine esterase" evidence="5">
    <location>
        <begin position="18"/>
        <end position="385"/>
    </location>
</feature>
<evidence type="ECO:0000256" key="1">
    <source>
        <dbReference type="ARBA" id="ARBA00013201"/>
    </source>
</evidence>
<accession>A0AAI8VYT8</accession>
<dbReference type="InterPro" id="IPR029058">
    <property type="entry name" value="AB_hydrolase_fold"/>
</dbReference>
<dbReference type="GO" id="GO:0016042">
    <property type="term" value="P:lipid catabolic process"/>
    <property type="evidence" value="ECO:0007669"/>
    <property type="project" value="UniProtKB-KW"/>
</dbReference>